<dbReference type="InterPro" id="IPR050742">
    <property type="entry name" value="Helicase_Restrict-Modif_Enz"/>
</dbReference>
<feature type="transmembrane region" description="Helical" evidence="1">
    <location>
        <begin position="720"/>
        <end position="739"/>
    </location>
</feature>
<dbReference type="InterPro" id="IPR006935">
    <property type="entry name" value="Helicase/UvrB_N"/>
</dbReference>
<dbReference type="CDD" id="cd18785">
    <property type="entry name" value="SF2_C"/>
    <property type="match status" value="1"/>
</dbReference>
<dbReference type="OrthoDB" id="9758243at2"/>
<dbReference type="SMART" id="SM00487">
    <property type="entry name" value="DEXDc"/>
    <property type="match status" value="1"/>
</dbReference>
<proteinExistence type="predicted"/>
<name>A0A1H3WAV0_9ACTO</name>
<keyword evidence="4" id="KW-1185">Reference proteome</keyword>
<dbReference type="PROSITE" id="PS51192">
    <property type="entry name" value="HELICASE_ATP_BIND_1"/>
    <property type="match status" value="1"/>
</dbReference>
<evidence type="ECO:0000313" key="3">
    <source>
        <dbReference type="EMBL" id="SDZ83554.1"/>
    </source>
</evidence>
<gene>
    <name evidence="3" type="ORF">SAMN02910418_00340</name>
</gene>
<dbReference type="GO" id="GO:0005829">
    <property type="term" value="C:cytosol"/>
    <property type="evidence" value="ECO:0007669"/>
    <property type="project" value="TreeGrafter"/>
</dbReference>
<dbReference type="SUPFAM" id="SSF52540">
    <property type="entry name" value="P-loop containing nucleoside triphosphate hydrolases"/>
    <property type="match status" value="2"/>
</dbReference>
<reference evidence="4" key="1">
    <citation type="submission" date="2016-10" db="EMBL/GenBank/DDBJ databases">
        <authorList>
            <person name="Varghese N."/>
            <person name="Submissions S."/>
        </authorList>
    </citation>
    <scope>NUCLEOTIDE SEQUENCE [LARGE SCALE GENOMIC DNA]</scope>
    <source>
        <strain evidence="4">KPR-1</strain>
    </source>
</reference>
<dbReference type="GO" id="GO:0003677">
    <property type="term" value="F:DNA binding"/>
    <property type="evidence" value="ECO:0007669"/>
    <property type="project" value="InterPro"/>
</dbReference>
<keyword evidence="1" id="KW-1133">Transmembrane helix</keyword>
<dbReference type="GO" id="GO:0016787">
    <property type="term" value="F:hydrolase activity"/>
    <property type="evidence" value="ECO:0007669"/>
    <property type="project" value="InterPro"/>
</dbReference>
<evidence type="ECO:0000259" key="2">
    <source>
        <dbReference type="PROSITE" id="PS51192"/>
    </source>
</evidence>
<keyword evidence="1" id="KW-0812">Transmembrane</keyword>
<evidence type="ECO:0000256" key="1">
    <source>
        <dbReference type="SAM" id="Phobius"/>
    </source>
</evidence>
<dbReference type="Pfam" id="PF04851">
    <property type="entry name" value="ResIII"/>
    <property type="match status" value="1"/>
</dbReference>
<dbReference type="PANTHER" id="PTHR47396:SF1">
    <property type="entry name" value="ATP-DEPENDENT HELICASE IRC3-RELATED"/>
    <property type="match status" value="1"/>
</dbReference>
<feature type="domain" description="Helicase ATP-binding" evidence="2">
    <location>
        <begin position="34"/>
        <end position="211"/>
    </location>
</feature>
<dbReference type="AlphaFoldDB" id="A0A1H3WAV0"/>
<dbReference type="PANTHER" id="PTHR47396">
    <property type="entry name" value="TYPE I RESTRICTION ENZYME ECOKI R PROTEIN"/>
    <property type="match status" value="1"/>
</dbReference>
<sequence>MTTPDVNASDLADHHQWGFSGTFRSYQQRILDRYEDLVADQRIHIVAAPGSGKTILGLEFICRLDAPALVLAPTITIRDQWIDRFATHFQNAADPQADPRAWCSTSLHHPAHITVITYQALFSAYTRALDEETGEDFADVDVLAAVTERGITTICMDEAHHLRAQWHRALTAFMESMRATCPELTTIALTATPPYDSTPAQWERYEELCGPIDEEIFAPELVATGDLCPHQDYVYVTEPNRQERAEIAQLRERGVGVIASLTASGSLRQIAADLVRLTDTQVQEALDDEDSFYALIRLLTATDQEVPRSIRALFTQRRPELADELGLQFILDHSDMFTSSAVDEIRGELVSANLLDGNKISVTGELKVNRLLTQSAGKIRAVSDIAEEEVNGMGERLRMVVLADHVRREYLTSLGREDSIVHMGVIPLFEALRRRVGHAARIAALTGSVIVIPRAALNEITQYAAELGGEVTQAKDVTDDYLQVAFSGGTRVSVPVMTKAFEEGLFTVLVGTAALLGEGWDSPRANALIMASSVRAFMLTNQMRGRVIRIDPLDPDKTANIWHIATCDVVEEGLIADHLNRRAGEGARVLASHDVRSLMTRFEAFVAPRADIPVIENGFERCFDKPPEEAYHRIADANETMMNRAYRRDEMRAQWAAALADGNYPDSQPFEMQLKVETEQDVSAGVFPYLDVIVFAVLVVLFSLGIGATEAGTRLVSGPLAQTLVIAGTLLVGGLATWMRMRSVAQITGSERRLRAEAIAVARTLKELGIISSETLAVEVDMPEYDPTRRTRLRLSGGTFSDRQQFATAMRQLCGPITNARYLITPAHRIKIRGIFFAQSVPDAIGLRRQSVDIFISELEKMKLPMQAIYTRNPEGRDFLLKARRRSGSNIAARITRQSRRYARQLSAVTKLFGEGGGFEGGD</sequence>
<dbReference type="GO" id="GO:0005524">
    <property type="term" value="F:ATP binding"/>
    <property type="evidence" value="ECO:0007669"/>
    <property type="project" value="InterPro"/>
</dbReference>
<dbReference type="EMBL" id="FNQV01000002">
    <property type="protein sequence ID" value="SDZ83554.1"/>
    <property type="molecule type" value="Genomic_DNA"/>
</dbReference>
<dbReference type="InterPro" id="IPR014001">
    <property type="entry name" value="Helicase_ATP-bd"/>
</dbReference>
<evidence type="ECO:0000313" key="4">
    <source>
        <dbReference type="Proteomes" id="UP000199288"/>
    </source>
</evidence>
<dbReference type="Proteomes" id="UP000199288">
    <property type="component" value="Unassembled WGS sequence"/>
</dbReference>
<keyword evidence="1" id="KW-0472">Membrane</keyword>
<organism evidence="3 4">
    <name type="scientific">Bowdeniella nasicola</name>
    <dbReference type="NCBI Taxonomy" id="208480"/>
    <lineage>
        <taxon>Bacteria</taxon>
        <taxon>Bacillati</taxon>
        <taxon>Actinomycetota</taxon>
        <taxon>Actinomycetes</taxon>
        <taxon>Actinomycetales</taxon>
        <taxon>Actinomycetaceae</taxon>
        <taxon>Bowdeniella</taxon>
    </lineage>
</organism>
<feature type="transmembrane region" description="Helical" evidence="1">
    <location>
        <begin position="686"/>
        <end position="708"/>
    </location>
</feature>
<accession>A0A1H3WAV0</accession>
<dbReference type="RefSeq" id="WP_092561369.1">
    <property type="nucleotide sequence ID" value="NZ_FNQV01000002.1"/>
</dbReference>
<dbReference type="InterPro" id="IPR027417">
    <property type="entry name" value="P-loop_NTPase"/>
</dbReference>
<protein>
    <submittedName>
        <fullName evidence="3">Type III restriction enzyme, res subunit</fullName>
    </submittedName>
</protein>
<dbReference type="Gene3D" id="3.40.50.300">
    <property type="entry name" value="P-loop containing nucleotide triphosphate hydrolases"/>
    <property type="match status" value="2"/>
</dbReference>